<sequence>MILIIEVTFTFLLVMSIAYTTHDQLMALLQTGTQATDAIDTVIGLLNDLIQSNKCLICC</sequence>
<accession>A0A8S1V7Z1</accession>
<keyword evidence="2" id="KW-1185">Reference proteome</keyword>
<gene>
    <name evidence="1" type="ORF">POCTA_138.1.T0570121</name>
</gene>
<protein>
    <submittedName>
        <fullName evidence="1">Uncharacterized protein</fullName>
    </submittedName>
</protein>
<dbReference type="Proteomes" id="UP000683925">
    <property type="component" value="Unassembled WGS sequence"/>
</dbReference>
<name>A0A8S1V7Z1_PAROT</name>
<dbReference type="EMBL" id="CAJJDP010000056">
    <property type="protein sequence ID" value="CAD8170896.1"/>
    <property type="molecule type" value="Genomic_DNA"/>
</dbReference>
<proteinExistence type="predicted"/>
<dbReference type="AlphaFoldDB" id="A0A8S1V7Z1"/>
<evidence type="ECO:0000313" key="1">
    <source>
        <dbReference type="EMBL" id="CAD8170896.1"/>
    </source>
</evidence>
<comment type="caution">
    <text evidence="1">The sequence shown here is derived from an EMBL/GenBank/DDBJ whole genome shotgun (WGS) entry which is preliminary data.</text>
</comment>
<evidence type="ECO:0000313" key="2">
    <source>
        <dbReference type="Proteomes" id="UP000683925"/>
    </source>
</evidence>
<dbReference type="OrthoDB" id="10450349at2759"/>
<reference evidence="1" key="1">
    <citation type="submission" date="2021-01" db="EMBL/GenBank/DDBJ databases">
        <authorList>
            <consortium name="Genoscope - CEA"/>
            <person name="William W."/>
        </authorList>
    </citation>
    <scope>NUCLEOTIDE SEQUENCE</scope>
</reference>
<organism evidence="1 2">
    <name type="scientific">Paramecium octaurelia</name>
    <dbReference type="NCBI Taxonomy" id="43137"/>
    <lineage>
        <taxon>Eukaryota</taxon>
        <taxon>Sar</taxon>
        <taxon>Alveolata</taxon>
        <taxon>Ciliophora</taxon>
        <taxon>Intramacronucleata</taxon>
        <taxon>Oligohymenophorea</taxon>
        <taxon>Peniculida</taxon>
        <taxon>Parameciidae</taxon>
        <taxon>Paramecium</taxon>
    </lineage>
</organism>